<dbReference type="AlphaFoldDB" id="A0AA35NZ70"/>
<organism evidence="2 3">
    <name type="scientific">Podarcis lilfordi</name>
    <name type="common">Lilford's wall lizard</name>
    <dbReference type="NCBI Taxonomy" id="74358"/>
    <lineage>
        <taxon>Eukaryota</taxon>
        <taxon>Metazoa</taxon>
        <taxon>Chordata</taxon>
        <taxon>Craniata</taxon>
        <taxon>Vertebrata</taxon>
        <taxon>Euteleostomi</taxon>
        <taxon>Lepidosauria</taxon>
        <taxon>Squamata</taxon>
        <taxon>Bifurcata</taxon>
        <taxon>Unidentata</taxon>
        <taxon>Episquamata</taxon>
        <taxon>Laterata</taxon>
        <taxon>Lacertibaenia</taxon>
        <taxon>Lacertidae</taxon>
        <taxon>Podarcis</taxon>
    </lineage>
</organism>
<protein>
    <submittedName>
        <fullName evidence="2">Uncharacterized protein</fullName>
    </submittedName>
</protein>
<gene>
    <name evidence="2" type="ORF">PODLI_1B008424</name>
</gene>
<accession>A0AA35NZ70</accession>
<dbReference type="Proteomes" id="UP001178461">
    <property type="component" value="Chromosome 3"/>
</dbReference>
<keyword evidence="3" id="KW-1185">Reference proteome</keyword>
<evidence type="ECO:0000313" key="3">
    <source>
        <dbReference type="Proteomes" id="UP001178461"/>
    </source>
</evidence>
<sequence length="114" mass="12165">MLGAAKCCCSNFLKQLQHFSGSVAAKPSRDPLDSQGSSSSSSNDPAATIFSLPLFRRSLTFFFPFAGVRGAMLRFPVRPPGSAKLSLKSRFSSSDLFHVGLAGRNVYTRASSGN</sequence>
<name>A0AA35NZ70_9SAUR</name>
<proteinExistence type="predicted"/>
<dbReference type="EMBL" id="OX395128">
    <property type="protein sequence ID" value="CAI5769721.1"/>
    <property type="molecule type" value="Genomic_DNA"/>
</dbReference>
<evidence type="ECO:0000256" key="1">
    <source>
        <dbReference type="SAM" id="MobiDB-lite"/>
    </source>
</evidence>
<feature type="region of interest" description="Disordered" evidence="1">
    <location>
        <begin position="24"/>
        <end position="45"/>
    </location>
</feature>
<reference evidence="2" key="1">
    <citation type="submission" date="2022-12" db="EMBL/GenBank/DDBJ databases">
        <authorList>
            <person name="Alioto T."/>
            <person name="Alioto T."/>
            <person name="Gomez Garrido J."/>
        </authorList>
    </citation>
    <scope>NUCLEOTIDE SEQUENCE</scope>
</reference>
<evidence type="ECO:0000313" key="2">
    <source>
        <dbReference type="EMBL" id="CAI5769721.1"/>
    </source>
</evidence>